<dbReference type="Proteomes" id="UP000031972">
    <property type="component" value="Unassembled WGS sequence"/>
</dbReference>
<dbReference type="OrthoDB" id="9811589at2"/>
<comment type="caution">
    <text evidence="1">The sequence shown here is derived from an EMBL/GenBank/DDBJ whole genome shotgun (WGS) entry which is preliminary data.</text>
</comment>
<evidence type="ECO:0000313" key="1">
    <source>
        <dbReference type="EMBL" id="KIL53114.1"/>
    </source>
</evidence>
<keyword evidence="2" id="KW-1185">Reference proteome</keyword>
<name>A0A0C2SGQ7_9BACL</name>
<dbReference type="AlphaFoldDB" id="A0A0C2SGQ7"/>
<dbReference type="Gene3D" id="3.40.50.150">
    <property type="entry name" value="Vaccinia Virus protein VP39"/>
    <property type="match status" value="1"/>
</dbReference>
<dbReference type="Gene3D" id="2.20.130.10">
    <property type="entry name" value="CAC2371-like domains"/>
    <property type="match status" value="1"/>
</dbReference>
<reference evidence="1 2" key="1">
    <citation type="submission" date="2015-01" db="EMBL/GenBank/DDBJ databases">
        <title>Jeotgalibacillus campisalis genome sequencing.</title>
        <authorList>
            <person name="Goh K.M."/>
            <person name="Chan K.-G."/>
            <person name="Yaakop A.S."/>
            <person name="Ee R."/>
            <person name="Gan H.M."/>
            <person name="Chan C.S."/>
        </authorList>
    </citation>
    <scope>NUCLEOTIDE SEQUENCE [LARGE SCALE GENOMIC DNA]</scope>
    <source>
        <strain evidence="1 2">SF-57</strain>
    </source>
</reference>
<accession>A0A0C2SGQ7</accession>
<gene>
    <name evidence="1" type="ORF">KR50_04430</name>
</gene>
<dbReference type="SUPFAM" id="SSF53335">
    <property type="entry name" value="S-adenosyl-L-methionine-dependent methyltransferases"/>
    <property type="match status" value="1"/>
</dbReference>
<organism evidence="1 2">
    <name type="scientific">Jeotgalibacillus campisalis</name>
    <dbReference type="NCBI Taxonomy" id="220754"/>
    <lineage>
        <taxon>Bacteria</taxon>
        <taxon>Bacillati</taxon>
        <taxon>Bacillota</taxon>
        <taxon>Bacilli</taxon>
        <taxon>Bacillales</taxon>
        <taxon>Caryophanaceae</taxon>
        <taxon>Jeotgalibacillus</taxon>
    </lineage>
</organism>
<sequence length="115" mass="13564">MLSSVNQHLETGGIFIFGTMFPSAEELLQPSTENWRTYTDHNCKVDVSTISHYDALNQIQHYTTIRRYKNSHGEIEDEKRTRISLRYVFPKVMERILYANGFNIVDVYSVRINFR</sequence>
<dbReference type="EMBL" id="JXRR01000001">
    <property type="protein sequence ID" value="KIL53114.1"/>
    <property type="molecule type" value="Genomic_DNA"/>
</dbReference>
<proteinExistence type="predicted"/>
<dbReference type="PATRIC" id="fig|220754.4.peg.453"/>
<dbReference type="InterPro" id="IPR029063">
    <property type="entry name" value="SAM-dependent_MTases_sf"/>
</dbReference>
<evidence type="ECO:0000313" key="2">
    <source>
        <dbReference type="Proteomes" id="UP000031972"/>
    </source>
</evidence>
<dbReference type="RefSeq" id="WP_052476677.1">
    <property type="nucleotide sequence ID" value="NZ_JXRR01000001.1"/>
</dbReference>
<protein>
    <submittedName>
        <fullName evidence="1">Uncharacterized protein</fullName>
    </submittedName>
</protein>